<evidence type="ECO:0000256" key="5">
    <source>
        <dbReference type="ARBA" id="ARBA00022729"/>
    </source>
</evidence>
<dbReference type="GO" id="GO:0004064">
    <property type="term" value="F:arylesterase activity"/>
    <property type="evidence" value="ECO:0007669"/>
    <property type="project" value="UniProtKB-EC"/>
</dbReference>
<dbReference type="AlphaFoldDB" id="A0A8S4BS33"/>
<proteinExistence type="inferred from homology"/>
<evidence type="ECO:0000313" key="13">
    <source>
        <dbReference type="Proteomes" id="UP000677803"/>
    </source>
</evidence>
<evidence type="ECO:0000256" key="8">
    <source>
        <dbReference type="ARBA" id="ARBA00023157"/>
    </source>
</evidence>
<evidence type="ECO:0000256" key="10">
    <source>
        <dbReference type="PIRSR" id="PIRSR602640-1"/>
    </source>
</evidence>
<evidence type="ECO:0000256" key="7">
    <source>
        <dbReference type="ARBA" id="ARBA00022837"/>
    </source>
</evidence>
<evidence type="ECO:0000256" key="1">
    <source>
        <dbReference type="ARBA" id="ARBA00000368"/>
    </source>
</evidence>
<keyword evidence="5" id="KW-0732">Signal</keyword>
<dbReference type="GO" id="GO:0046872">
    <property type="term" value="F:metal ion binding"/>
    <property type="evidence" value="ECO:0007669"/>
    <property type="project" value="UniProtKB-KW"/>
</dbReference>
<feature type="active site" description="Proton acceptor" evidence="10">
    <location>
        <position position="113"/>
    </location>
</feature>
<organism evidence="12 13">
    <name type="scientific">Menidia menidia</name>
    <name type="common">Atlantic silverside</name>
    <dbReference type="NCBI Taxonomy" id="238744"/>
    <lineage>
        <taxon>Eukaryota</taxon>
        <taxon>Metazoa</taxon>
        <taxon>Chordata</taxon>
        <taxon>Craniata</taxon>
        <taxon>Vertebrata</taxon>
        <taxon>Euteleostomi</taxon>
        <taxon>Actinopterygii</taxon>
        <taxon>Neopterygii</taxon>
        <taxon>Teleostei</taxon>
        <taxon>Neoteleostei</taxon>
        <taxon>Acanthomorphata</taxon>
        <taxon>Ovalentaria</taxon>
        <taxon>Atherinomorphae</taxon>
        <taxon>Atheriniformes</taxon>
        <taxon>Atherinopsidae</taxon>
        <taxon>Menidiinae</taxon>
        <taxon>Menidia</taxon>
    </lineage>
</organism>
<dbReference type="PANTHER" id="PTHR11799">
    <property type="entry name" value="PARAOXONASE"/>
    <property type="match status" value="1"/>
</dbReference>
<evidence type="ECO:0000256" key="6">
    <source>
        <dbReference type="ARBA" id="ARBA00022801"/>
    </source>
</evidence>
<keyword evidence="6" id="KW-0378">Hydrolase</keyword>
<feature type="binding site" evidence="11">
    <location>
        <position position="268"/>
    </location>
    <ligand>
        <name>Ca(2+)</name>
        <dbReference type="ChEBI" id="CHEBI:29108"/>
        <label>1</label>
        <note>catalytic</note>
    </ligand>
</feature>
<comment type="cofactor">
    <cofactor evidence="11">
        <name>Ca(2+)</name>
        <dbReference type="ChEBI" id="CHEBI:29108"/>
    </cofactor>
    <text evidence="11">Binds 2 calcium ions per subunit.</text>
</comment>
<dbReference type="InterPro" id="IPR011042">
    <property type="entry name" value="6-blade_b-propeller_TolB-like"/>
</dbReference>
<dbReference type="Gene3D" id="2.120.10.30">
    <property type="entry name" value="TolB, C-terminal domain"/>
    <property type="match status" value="2"/>
</dbReference>
<sequence>MGKLGTFAVLIAVASALLGERIFRFRKRTLAFRELVQNHLPNCVTLKNLERGSEDITILGNGLAFISTGLNYPGVPASGLPGKIYALDLQDPRLKPMELRMPLNFDLESFNPHGISAYTDPADDTVYLFVVNHPQHGSQVELFKLMEDELFLVHLKTIKHELLHSVNDVVAVGAESFYATNDHYFSNLMLKNLEMLLLQPWTNVVYYSPEEVKVVSEGYYFANGINISPDTRHLYVMDLFGHDVHVLERKEDNSLSPVKSLALGSLCDNIEVDPETGDLWLGCHPNGAKLFIYDPKDPPGSEVIRIQNIHSDQPVVTQVYADDGHVIQGSSVAAVYGEKLLIGSARAPPVARLCNCTGGTFLTSVMATGTKVRLAAAVAALAAVLGGSFLRLNELSLASREMPVKHLNCHYLKNIDYGAEDIAVLPDGRAFLSTGLHYPGMPSFSDDPGKMYVLDLLHPKPTPEELQIEGDLDLSSFNPHGISVFTDEADDSVYLFVVNHPHHDSQVEIFRYIEEQTLVHLKTITHPLLHSVNDIVAVGAEHFYATNDRYFQNFLLQFLVVILGVPLTDVVYYSPQEVRVAADGIQGANGINLSPDKRYIYVSDILDHEIDVFERQKGERLVFVKSVAVGSLCDNVEVDHRTGDVWLGCHPNGAKLSNYNPEDPPGSEVIKIKDILSDGPVVSLEYADNGHELMGSTVAAPYEGKLLIGTIFHKALYCVLRSFVSSASRSLAVFKT</sequence>
<reference evidence="12" key="1">
    <citation type="submission" date="2021-05" db="EMBL/GenBank/DDBJ databases">
        <authorList>
            <person name="Tigano A."/>
        </authorList>
    </citation>
    <scope>NUCLEOTIDE SEQUENCE</scope>
</reference>
<keyword evidence="13" id="KW-1185">Reference proteome</keyword>
<dbReference type="EMBL" id="CAJRST010038888">
    <property type="protein sequence ID" value="CAG6015661.1"/>
    <property type="molecule type" value="Genomic_DNA"/>
</dbReference>
<feature type="binding site" evidence="11">
    <location>
        <position position="167"/>
    </location>
    <ligand>
        <name>Ca(2+)</name>
        <dbReference type="ChEBI" id="CHEBI:29108"/>
        <label>1</label>
        <note>catalytic</note>
    </ligand>
</feature>
<name>A0A8S4BS33_9TELE</name>
<evidence type="ECO:0000313" key="12">
    <source>
        <dbReference type="EMBL" id="CAG6015661.1"/>
    </source>
</evidence>
<evidence type="ECO:0000256" key="4">
    <source>
        <dbReference type="ARBA" id="ARBA00022723"/>
    </source>
</evidence>
<keyword evidence="4 11" id="KW-0479">Metal-binding</keyword>
<dbReference type="EC" id="3.1.1.2" evidence="3"/>
<feature type="binding site" evidence="11">
    <location>
        <position position="54"/>
    </location>
    <ligand>
        <name>Ca(2+)</name>
        <dbReference type="ChEBI" id="CHEBI:29108"/>
        <label>2</label>
    </ligand>
</feature>
<dbReference type="OrthoDB" id="423498at2759"/>
<evidence type="ECO:0000256" key="11">
    <source>
        <dbReference type="PIRSR" id="PIRSR602640-2"/>
    </source>
</evidence>
<dbReference type="SUPFAM" id="SSF63829">
    <property type="entry name" value="Calcium-dependent phosphotriesterase"/>
    <property type="match status" value="2"/>
</dbReference>
<dbReference type="FunFam" id="2.120.10.30:FF:000023">
    <property type="entry name" value="Serum paraoxonase/arylesterase 2"/>
    <property type="match status" value="2"/>
</dbReference>
<feature type="binding site" evidence="11">
    <location>
        <position position="115"/>
    </location>
    <ligand>
        <name>Ca(2+)</name>
        <dbReference type="ChEBI" id="CHEBI:29108"/>
        <label>1</label>
        <note>catalytic</note>
    </ligand>
</feature>
<dbReference type="PRINTS" id="PR01785">
    <property type="entry name" value="PARAOXONASE"/>
</dbReference>
<comment type="caution">
    <text evidence="12">The sequence shown here is derived from an EMBL/GenBank/DDBJ whole genome shotgun (WGS) entry which is preliminary data.</text>
</comment>
<feature type="binding site" evidence="11">
    <location>
        <position position="55"/>
    </location>
    <ligand>
        <name>Ca(2+)</name>
        <dbReference type="ChEBI" id="CHEBI:29108"/>
        <label>1</label>
        <note>catalytic</note>
    </ligand>
</feature>
<gene>
    <name evidence="12" type="ORF">MMEN_LOCUS19755</name>
</gene>
<protein>
    <recommendedName>
        <fullName evidence="3">arylesterase</fullName>
        <ecNumber evidence="3">3.1.1.2</ecNumber>
    </recommendedName>
</protein>
<comment type="catalytic activity">
    <reaction evidence="1">
        <text>a phenyl acetate + H2O = a phenol + acetate + H(+)</text>
        <dbReference type="Rhea" id="RHEA:17309"/>
        <dbReference type="ChEBI" id="CHEBI:15377"/>
        <dbReference type="ChEBI" id="CHEBI:15378"/>
        <dbReference type="ChEBI" id="CHEBI:30089"/>
        <dbReference type="ChEBI" id="CHEBI:33853"/>
        <dbReference type="ChEBI" id="CHEBI:140310"/>
        <dbReference type="EC" id="3.1.1.2"/>
    </reaction>
</comment>
<accession>A0A8S4BS33</accession>
<feature type="binding site" evidence="11">
    <location>
        <position position="168"/>
    </location>
    <ligand>
        <name>Ca(2+)</name>
        <dbReference type="ChEBI" id="CHEBI:29108"/>
        <label>1</label>
        <note>catalytic</note>
    </ligand>
</feature>
<feature type="binding site" evidence="11">
    <location>
        <position position="269"/>
    </location>
    <ligand>
        <name>Ca(2+)</name>
        <dbReference type="ChEBI" id="CHEBI:29108"/>
        <label>1</label>
        <note>catalytic</note>
    </ligand>
</feature>
<keyword evidence="7 11" id="KW-0106">Calcium</keyword>
<feature type="binding site" evidence="11">
    <location>
        <position position="223"/>
    </location>
    <ligand>
        <name>Ca(2+)</name>
        <dbReference type="ChEBI" id="CHEBI:29108"/>
        <label>1</label>
        <note>catalytic</note>
    </ligand>
</feature>
<evidence type="ECO:0000256" key="2">
    <source>
        <dbReference type="ARBA" id="ARBA00008595"/>
    </source>
</evidence>
<comment type="similarity">
    <text evidence="2">Belongs to the paraoxonase family.</text>
</comment>
<dbReference type="InterPro" id="IPR002640">
    <property type="entry name" value="Arylesterase"/>
</dbReference>
<dbReference type="Proteomes" id="UP000677803">
    <property type="component" value="Unassembled WGS sequence"/>
</dbReference>
<evidence type="ECO:0000256" key="3">
    <source>
        <dbReference type="ARBA" id="ARBA00013277"/>
    </source>
</evidence>
<dbReference type="InterPro" id="IPR051288">
    <property type="entry name" value="Serum_paraoxonase/arylesterase"/>
</dbReference>
<keyword evidence="9" id="KW-0325">Glycoprotein</keyword>
<dbReference type="PANTHER" id="PTHR11799:SF12">
    <property type="entry name" value="PARAOXONASE-RELATED"/>
    <property type="match status" value="1"/>
</dbReference>
<keyword evidence="8" id="KW-1015">Disulfide bond</keyword>
<dbReference type="Pfam" id="PF01731">
    <property type="entry name" value="Arylesterase"/>
    <property type="match status" value="2"/>
</dbReference>
<evidence type="ECO:0000256" key="9">
    <source>
        <dbReference type="ARBA" id="ARBA00023180"/>
    </source>
</evidence>